<sequence length="848" mass="98040">MSDTHRELQSRERSPTLPEPDLAASPSNSSHSSDSSFVPIDKQHLVDAIQVINEDKQFNDDLIQYIEKTVSLASIGENYHIISVFGSQSTGKSTLLNKLFNTNFDVMDESRRQQTTKGIWLAYCPMINSNKRLGKGNVENVFVMDVEGTDGRERGEDQDFERKSALFALSTSEILIINIWETQIGLYQGANMGLLKTVFEVNLSLFGKNKVSNKSDNHKVLLLFVIRDHVGVTPVENLASTVTQDLIKMWDSLNKPSEVETLKFDEFFDVQFHALGHKILQEDKFHDDIKLLGDKFVDSSSEDYLWKPNYHHDLPIDGWTMYASNCWEQIDSNKDLDLPTQQILVAKFKCDEIVNNLYEEFLVKYNELLNKESTKEFSHVDQVDFKEIGLLMRDLKSDYLEQFDLMASKYNSSVYEQKRHLLGEKIIGEYKELFSTYNKKLSNLILKEFKRELEKDLDGIENFIDKVNRLKLNTVSKLNDNLVLISIGEINFDDSTGTFIEELNDLISKQQVIELNAVITRLVKKLGTQLNKFIVFEVNSIGPESWDKIHNKFLDLIKASLSSYATRNGDYEFHLGISKETTNESITKFKFKSWCRFYQLIKKNLSKDNILNILKNRFEDTFRYDENGIPKLYNNEFELDANFNKAKSESLSLISFLTIVKLSDDSEILPEYDIFKEDLRKKYDEPVNFGDEDDEDPELDSNKFSHIISEIEKAEVLKKFKKEIDAKYIETKRSIVQHVTQIPYYIYIIIVVLGWNEFLAIIRSPVFFMLALLLGGGTYILYQLNLIKPAIQVGQRMVEEALTLGKQKLKELLLDDHEFHARNLEKMQGKTEEIELDDLTPQKTSPQL</sequence>
<dbReference type="Pfam" id="PF05879">
    <property type="entry name" value="RHD3_GTPase"/>
    <property type="match status" value="1"/>
</dbReference>
<protein>
    <recommendedName>
        <fullName evidence="11">GB1/RHD3-type G domain-containing protein</fullName>
    </recommendedName>
</protein>
<dbReference type="EMBL" id="GL996515">
    <property type="protein sequence ID" value="EGV64587.1"/>
    <property type="molecule type" value="Genomic_DNA"/>
</dbReference>
<dbReference type="AlphaFoldDB" id="G3B221"/>
<evidence type="ECO:0000256" key="10">
    <source>
        <dbReference type="SAM" id="Phobius"/>
    </source>
</evidence>
<dbReference type="InterPro" id="IPR030386">
    <property type="entry name" value="G_GB1_RHD3_dom"/>
</dbReference>
<organism evidence="13">
    <name type="scientific">Candida tenuis (strain ATCC 10573 / BCRC 21748 / CBS 615 / JCM 9827 / NBRC 10315 / NRRL Y-1498 / VKM Y-70)</name>
    <name type="common">Yeast</name>
    <name type="synonym">Yamadazyma tenuis</name>
    <dbReference type="NCBI Taxonomy" id="590646"/>
    <lineage>
        <taxon>Eukaryota</taxon>
        <taxon>Fungi</taxon>
        <taxon>Dikarya</taxon>
        <taxon>Ascomycota</taxon>
        <taxon>Saccharomycotina</taxon>
        <taxon>Pichiomycetes</taxon>
        <taxon>Debaryomycetaceae</taxon>
        <taxon>Yamadazyma</taxon>
    </lineage>
</organism>
<feature type="compositionally biased region" description="Basic and acidic residues" evidence="9">
    <location>
        <begin position="1"/>
        <end position="14"/>
    </location>
</feature>
<dbReference type="Pfam" id="PF20428">
    <property type="entry name" value="Sey1_3HB"/>
    <property type="match status" value="1"/>
</dbReference>
<gene>
    <name evidence="8" type="primary">SEY1</name>
    <name evidence="12" type="ORF">CANTEDRAFT_104397</name>
</gene>
<dbReference type="InterPro" id="IPR008803">
    <property type="entry name" value="RHD3/Sey1"/>
</dbReference>
<dbReference type="Gene3D" id="3.40.50.300">
    <property type="entry name" value="P-loop containing nucleotide triphosphate hydrolases"/>
    <property type="match status" value="1"/>
</dbReference>
<dbReference type="Proteomes" id="UP000000707">
    <property type="component" value="Unassembled WGS sequence"/>
</dbReference>
<comment type="subcellular location">
    <subcellularLocation>
        <location evidence="8">Endoplasmic reticulum membrane</location>
        <topology evidence="8">Multi-pass membrane protein</topology>
    </subcellularLocation>
    <text evidence="8">Enriched in the cortical ER. Concentrated in punctae along the ER tubules.</text>
</comment>
<dbReference type="GO" id="GO:0005525">
    <property type="term" value="F:GTP binding"/>
    <property type="evidence" value="ECO:0007669"/>
    <property type="project" value="UniProtKB-UniRule"/>
</dbReference>
<evidence type="ECO:0000259" key="11">
    <source>
        <dbReference type="PROSITE" id="PS51715"/>
    </source>
</evidence>
<feature type="topological domain" description="Cytoplasmic" evidence="8">
    <location>
        <begin position="1"/>
        <end position="741"/>
    </location>
</feature>
<evidence type="ECO:0000256" key="5">
    <source>
        <dbReference type="ARBA" id="ARBA00022989"/>
    </source>
</evidence>
<dbReference type="GO" id="GO:0005789">
    <property type="term" value="C:endoplasmic reticulum membrane"/>
    <property type="evidence" value="ECO:0007669"/>
    <property type="project" value="UniProtKB-SubCell"/>
</dbReference>
<proteinExistence type="inferred from homology"/>
<evidence type="ECO:0000256" key="7">
    <source>
        <dbReference type="ARBA" id="ARBA00023136"/>
    </source>
</evidence>
<keyword evidence="1 8" id="KW-0812">Transmembrane</keyword>
<keyword evidence="7 8" id="KW-0472">Membrane</keyword>
<feature type="region of interest" description="Disordered" evidence="9">
    <location>
        <begin position="1"/>
        <end position="37"/>
    </location>
</feature>
<evidence type="ECO:0000313" key="13">
    <source>
        <dbReference type="Proteomes" id="UP000000707"/>
    </source>
</evidence>
<keyword evidence="13" id="KW-1185">Reference proteome</keyword>
<comment type="similarity">
    <text evidence="8">Belongs to the TRAFAC class dynamin-like GTPase superfamily. GB1/RHD3 GTPase family. RHD3 subfamily.</text>
</comment>
<evidence type="ECO:0000256" key="6">
    <source>
        <dbReference type="ARBA" id="ARBA00023134"/>
    </source>
</evidence>
<feature type="binding site" evidence="8">
    <location>
        <begin position="86"/>
        <end position="93"/>
    </location>
    <ligand>
        <name>GTP</name>
        <dbReference type="ChEBI" id="CHEBI:37565"/>
    </ligand>
</feature>
<dbReference type="CDD" id="cd01851">
    <property type="entry name" value="GBP"/>
    <property type="match status" value="1"/>
</dbReference>
<name>G3B221_CANTC</name>
<keyword evidence="4 8" id="KW-0256">Endoplasmic reticulum</keyword>
<dbReference type="InterPro" id="IPR027417">
    <property type="entry name" value="P-loop_NTPase"/>
</dbReference>
<evidence type="ECO:0000256" key="3">
    <source>
        <dbReference type="ARBA" id="ARBA00022801"/>
    </source>
</evidence>
<dbReference type="HAMAP" id="MF_03109">
    <property type="entry name" value="Sey1"/>
    <property type="match status" value="1"/>
</dbReference>
<evidence type="ECO:0000256" key="4">
    <source>
        <dbReference type="ARBA" id="ARBA00022824"/>
    </source>
</evidence>
<feature type="topological domain" description="Lumenal" evidence="8">
    <location>
        <begin position="763"/>
        <end position="765"/>
    </location>
</feature>
<dbReference type="eggNOG" id="KOG2203">
    <property type="taxonomic scope" value="Eukaryota"/>
</dbReference>
<evidence type="ECO:0000256" key="1">
    <source>
        <dbReference type="ARBA" id="ARBA00022692"/>
    </source>
</evidence>
<dbReference type="STRING" id="590646.G3B221"/>
<evidence type="ECO:0000313" key="12">
    <source>
        <dbReference type="EMBL" id="EGV64587.1"/>
    </source>
</evidence>
<dbReference type="KEGG" id="cten:18245716"/>
<feature type="domain" description="GB1/RHD3-type G" evidence="11">
    <location>
        <begin position="76"/>
        <end position="310"/>
    </location>
</feature>
<dbReference type="GO" id="GO:0003924">
    <property type="term" value="F:GTPase activity"/>
    <property type="evidence" value="ECO:0007669"/>
    <property type="project" value="UniProtKB-UniRule"/>
</dbReference>
<dbReference type="HOGENOM" id="CLU_011270_0_0_1"/>
<dbReference type="GO" id="GO:0016320">
    <property type="term" value="P:endoplasmic reticulum membrane fusion"/>
    <property type="evidence" value="ECO:0007669"/>
    <property type="project" value="TreeGrafter"/>
</dbReference>
<dbReference type="SUPFAM" id="SSF52540">
    <property type="entry name" value="P-loop containing nucleoside triphosphate hydrolases"/>
    <property type="match status" value="1"/>
</dbReference>
<feature type="transmembrane region" description="Helical" evidence="10">
    <location>
        <begin position="766"/>
        <end position="782"/>
    </location>
</feature>
<evidence type="ECO:0000256" key="2">
    <source>
        <dbReference type="ARBA" id="ARBA00022741"/>
    </source>
</evidence>
<dbReference type="PANTHER" id="PTHR45923:SF2">
    <property type="entry name" value="PROTEIN SEY1"/>
    <property type="match status" value="1"/>
</dbReference>
<dbReference type="FunFam" id="3.40.50.300:FF:000727">
    <property type="entry name" value="Protein SEY1 homolog"/>
    <property type="match status" value="1"/>
</dbReference>
<reference evidence="12 13" key="1">
    <citation type="journal article" date="2011" name="Proc. Natl. Acad. Sci. U.S.A.">
        <title>Comparative genomics of xylose-fermenting fungi for enhanced biofuel production.</title>
        <authorList>
            <person name="Wohlbach D.J."/>
            <person name="Kuo A."/>
            <person name="Sato T.K."/>
            <person name="Potts K.M."/>
            <person name="Salamov A.A."/>
            <person name="LaButti K.M."/>
            <person name="Sun H."/>
            <person name="Clum A."/>
            <person name="Pangilinan J.L."/>
            <person name="Lindquist E.A."/>
            <person name="Lucas S."/>
            <person name="Lapidus A."/>
            <person name="Jin M."/>
            <person name="Gunawan C."/>
            <person name="Balan V."/>
            <person name="Dale B.E."/>
            <person name="Jeffries T.W."/>
            <person name="Zinkel R."/>
            <person name="Barry K.W."/>
            <person name="Grigoriev I.V."/>
            <person name="Gasch A.P."/>
        </authorList>
    </citation>
    <scope>NUCLEOTIDE SEQUENCE [LARGE SCALE GENOMIC DNA]</scope>
    <source>
        <strain evidence="13">ATCC 10573 / BCRC 21748 / CBS 615 / JCM 9827 / NBRC 10315 / NRRL Y-1498 / VKM Y-70</strain>
    </source>
</reference>
<keyword evidence="5 8" id="KW-1133">Transmembrane helix</keyword>
<keyword evidence="6 8" id="KW-0342">GTP-binding</keyword>
<accession>G3B221</accession>
<keyword evidence="3 8" id="KW-0378">Hydrolase</keyword>
<dbReference type="GeneID" id="18245716"/>
<feature type="topological domain" description="Cytoplasmic" evidence="8">
    <location>
        <begin position="787"/>
        <end position="848"/>
    </location>
</feature>
<dbReference type="OrthoDB" id="1597724at2759"/>
<evidence type="ECO:0000256" key="9">
    <source>
        <dbReference type="SAM" id="MobiDB-lite"/>
    </source>
</evidence>
<keyword evidence="2 8" id="KW-0547">Nucleotide-binding</keyword>
<dbReference type="PROSITE" id="PS51715">
    <property type="entry name" value="G_GB1_RHD3"/>
    <property type="match status" value="1"/>
</dbReference>
<dbReference type="RefSeq" id="XP_006685393.1">
    <property type="nucleotide sequence ID" value="XM_006685330.1"/>
</dbReference>
<dbReference type="InterPro" id="IPR046758">
    <property type="entry name" value="Sey1/RHD3-like_3HB"/>
</dbReference>
<feature type="compositionally biased region" description="Low complexity" evidence="9">
    <location>
        <begin position="25"/>
        <end position="36"/>
    </location>
</feature>
<evidence type="ECO:0000256" key="8">
    <source>
        <dbReference type="HAMAP-Rule" id="MF_03109"/>
    </source>
</evidence>
<dbReference type="PANTHER" id="PTHR45923">
    <property type="entry name" value="PROTEIN SEY1"/>
    <property type="match status" value="1"/>
</dbReference>